<dbReference type="OrthoDB" id="5650896at2"/>
<comment type="caution">
    <text evidence="1">The sequence shown here is derived from an EMBL/GenBank/DDBJ whole genome shotgun (WGS) entry which is preliminary data.</text>
</comment>
<dbReference type="EMBL" id="LNYV01000001">
    <property type="protein sequence ID" value="KTD60597.1"/>
    <property type="molecule type" value="Genomic_DNA"/>
</dbReference>
<name>A0A0W0YUN2_9GAMM</name>
<reference evidence="1 2" key="1">
    <citation type="submission" date="2015-11" db="EMBL/GenBank/DDBJ databases">
        <title>Genomic analysis of 38 Legionella species identifies large and diverse effector repertoires.</title>
        <authorList>
            <person name="Burstein D."/>
            <person name="Amaro F."/>
            <person name="Zusman T."/>
            <person name="Lifshitz Z."/>
            <person name="Cohen O."/>
            <person name="Gilbert J.A."/>
            <person name="Pupko T."/>
            <person name="Shuman H.A."/>
            <person name="Segal G."/>
        </authorList>
    </citation>
    <scope>NUCLEOTIDE SEQUENCE [LARGE SCALE GENOMIC DNA]</scope>
    <source>
        <strain evidence="1 2">Mt.St.Helens-4</strain>
    </source>
</reference>
<organism evidence="1 2">
    <name type="scientific">Legionella sainthelensi</name>
    <dbReference type="NCBI Taxonomy" id="28087"/>
    <lineage>
        <taxon>Bacteria</taxon>
        <taxon>Pseudomonadati</taxon>
        <taxon>Pseudomonadota</taxon>
        <taxon>Gammaproteobacteria</taxon>
        <taxon>Legionellales</taxon>
        <taxon>Legionellaceae</taxon>
        <taxon>Legionella</taxon>
    </lineage>
</organism>
<sequence length="328" mass="36908">MLSRTENPIPPKKQLIILINPTKNDAMGSKLGLFLNHTLARGKSLNATNSAVMLIKKEGAKEVEALDVKNYNFVDSELFSKDSLREKKLLIDFQDKMHPLEEAASYDEIVIIGSGVPLKGSNTYASINGLRKNFFPSLVTCIKNTISLHLKDNGHVRVQICHAATKSPVVSSDEVIQEQRPLSECIQVEKKKFTTHAPSSYSVISPNDGRAIDVEFQGTSNQFDEFAKHVKKFLNYKNSNDYITKMTQIFVLEHEEKYHYTKIIKNLSVVNPQQEEFLIETAEDKISFKKNKFGLFAKNASCKKSIPEEAEDAHSASEEMSLSNFFGN</sequence>
<accession>A0A0W0YUN2</accession>
<dbReference type="AlphaFoldDB" id="A0A0W0YUN2"/>
<evidence type="ECO:0000313" key="1">
    <source>
        <dbReference type="EMBL" id="KTD60597.1"/>
    </source>
</evidence>
<dbReference type="PATRIC" id="fig|28087.4.peg.57"/>
<gene>
    <name evidence="1" type="ORF">Lsai_0055</name>
</gene>
<proteinExistence type="predicted"/>
<protein>
    <submittedName>
        <fullName evidence="1">Uncharacterized protein</fullName>
    </submittedName>
</protein>
<dbReference type="eggNOG" id="ENOG5031HAS">
    <property type="taxonomic scope" value="Bacteria"/>
</dbReference>
<evidence type="ECO:0000313" key="2">
    <source>
        <dbReference type="Proteomes" id="UP000054621"/>
    </source>
</evidence>
<dbReference type="Proteomes" id="UP000054621">
    <property type="component" value="Unassembled WGS sequence"/>
</dbReference>